<evidence type="ECO:0000256" key="1">
    <source>
        <dbReference type="SAM" id="MobiDB-lite"/>
    </source>
</evidence>
<feature type="region of interest" description="Disordered" evidence="1">
    <location>
        <begin position="1"/>
        <end position="29"/>
    </location>
</feature>
<keyword evidence="2" id="KW-0812">Transmembrane</keyword>
<sequence>MDEQVEEKVTSFCDEEDDDDDKDSAAAGDGGLLSEIENALGMGFGTLGTNETLFYFHWAWRWKGLLLLAGGVVVVVLFCDAATPWLVSVSCRLPAAQLVLYSFPAPID</sequence>
<reference evidence="3" key="1">
    <citation type="submission" date="2021-11" db="EMBL/GenBank/DDBJ databases">
        <authorList>
            <person name="Schell T."/>
        </authorList>
    </citation>
    <scope>NUCLEOTIDE SEQUENCE</scope>
    <source>
        <strain evidence="3">M5</strain>
    </source>
</reference>
<organism evidence="3 4">
    <name type="scientific">Daphnia galeata</name>
    <dbReference type="NCBI Taxonomy" id="27404"/>
    <lineage>
        <taxon>Eukaryota</taxon>
        <taxon>Metazoa</taxon>
        <taxon>Ecdysozoa</taxon>
        <taxon>Arthropoda</taxon>
        <taxon>Crustacea</taxon>
        <taxon>Branchiopoda</taxon>
        <taxon>Diplostraca</taxon>
        <taxon>Cladocera</taxon>
        <taxon>Anomopoda</taxon>
        <taxon>Daphniidae</taxon>
        <taxon>Daphnia</taxon>
    </lineage>
</organism>
<accession>A0A8J2RKK0</accession>
<keyword evidence="2" id="KW-1133">Transmembrane helix</keyword>
<evidence type="ECO:0000256" key="2">
    <source>
        <dbReference type="SAM" id="Phobius"/>
    </source>
</evidence>
<evidence type="ECO:0000313" key="3">
    <source>
        <dbReference type="EMBL" id="CAH0106465.1"/>
    </source>
</evidence>
<dbReference type="EMBL" id="CAKKLH010000223">
    <property type="protein sequence ID" value="CAH0106465.1"/>
    <property type="molecule type" value="Genomic_DNA"/>
</dbReference>
<evidence type="ECO:0000313" key="4">
    <source>
        <dbReference type="Proteomes" id="UP000789390"/>
    </source>
</evidence>
<dbReference type="Proteomes" id="UP000789390">
    <property type="component" value="Unassembled WGS sequence"/>
</dbReference>
<keyword evidence="2" id="KW-0472">Membrane</keyword>
<keyword evidence="4" id="KW-1185">Reference proteome</keyword>
<name>A0A8J2RKK0_9CRUS</name>
<feature type="transmembrane region" description="Helical" evidence="2">
    <location>
        <begin position="65"/>
        <end position="87"/>
    </location>
</feature>
<dbReference type="AlphaFoldDB" id="A0A8J2RKK0"/>
<protein>
    <submittedName>
        <fullName evidence="3">Uncharacterized protein</fullName>
    </submittedName>
</protein>
<proteinExistence type="predicted"/>
<gene>
    <name evidence="3" type="ORF">DGAL_LOCUS9620</name>
</gene>
<comment type="caution">
    <text evidence="3">The sequence shown here is derived from an EMBL/GenBank/DDBJ whole genome shotgun (WGS) entry which is preliminary data.</text>
</comment>
<feature type="compositionally biased region" description="Acidic residues" evidence="1">
    <location>
        <begin position="13"/>
        <end position="22"/>
    </location>
</feature>